<keyword evidence="2" id="KW-1185">Reference proteome</keyword>
<dbReference type="AlphaFoldDB" id="A0A1N7NFD5"/>
<gene>
    <name evidence="1" type="ORF">SAMN05421786_103492</name>
</gene>
<sequence>MILVLVTDKYSLIVNTKTILKTSGFTHFIKNLYLCHNELLKMDIGNLFHGVITDAM</sequence>
<proteinExistence type="predicted"/>
<protein>
    <submittedName>
        <fullName evidence="1">Uncharacterized protein</fullName>
    </submittedName>
</protein>
<accession>A0A1N7NFD5</accession>
<name>A0A1N7NFD5_9FLAO</name>
<evidence type="ECO:0000313" key="1">
    <source>
        <dbReference type="EMBL" id="SIS97095.1"/>
    </source>
</evidence>
<reference evidence="2" key="1">
    <citation type="submission" date="2017-01" db="EMBL/GenBank/DDBJ databases">
        <authorList>
            <person name="Varghese N."/>
            <person name="Submissions S."/>
        </authorList>
    </citation>
    <scope>NUCLEOTIDE SEQUENCE [LARGE SCALE GENOMIC DNA]</scope>
    <source>
        <strain evidence="2">DSM 18017</strain>
    </source>
</reference>
<dbReference type="STRING" id="373668.SAMN05421786_103492"/>
<evidence type="ECO:0000313" key="2">
    <source>
        <dbReference type="Proteomes" id="UP000186744"/>
    </source>
</evidence>
<dbReference type="EMBL" id="FTOL01000003">
    <property type="protein sequence ID" value="SIS97095.1"/>
    <property type="molecule type" value="Genomic_DNA"/>
</dbReference>
<organism evidence="1 2">
    <name type="scientific">Chryseobacterium ureilyticum</name>
    <dbReference type="NCBI Taxonomy" id="373668"/>
    <lineage>
        <taxon>Bacteria</taxon>
        <taxon>Pseudomonadati</taxon>
        <taxon>Bacteroidota</taxon>
        <taxon>Flavobacteriia</taxon>
        <taxon>Flavobacteriales</taxon>
        <taxon>Weeksellaceae</taxon>
        <taxon>Chryseobacterium group</taxon>
        <taxon>Chryseobacterium</taxon>
    </lineage>
</organism>
<dbReference type="Proteomes" id="UP000186744">
    <property type="component" value="Unassembled WGS sequence"/>
</dbReference>